<proteinExistence type="predicted"/>
<comment type="caution">
    <text evidence="3">The sequence shown here is derived from an EMBL/GenBank/DDBJ whole genome shotgun (WGS) entry which is preliminary data.</text>
</comment>
<dbReference type="Proteomes" id="UP000242188">
    <property type="component" value="Unassembled WGS sequence"/>
</dbReference>
<keyword evidence="1" id="KW-0433">Leucine-rich repeat</keyword>
<protein>
    <submittedName>
        <fullName evidence="3">Leucine-rich repeat-containing protein 28</fullName>
    </submittedName>
</protein>
<keyword evidence="4" id="KW-1185">Reference proteome</keyword>
<dbReference type="InterPro" id="IPR003591">
    <property type="entry name" value="Leu-rich_rpt_typical-subtyp"/>
</dbReference>
<dbReference type="PANTHER" id="PTHR48051">
    <property type="match status" value="1"/>
</dbReference>
<evidence type="ECO:0000256" key="1">
    <source>
        <dbReference type="ARBA" id="ARBA00022614"/>
    </source>
</evidence>
<evidence type="ECO:0000313" key="3">
    <source>
        <dbReference type="EMBL" id="OWF39024.1"/>
    </source>
</evidence>
<evidence type="ECO:0000256" key="2">
    <source>
        <dbReference type="ARBA" id="ARBA00022737"/>
    </source>
</evidence>
<sequence>MEEGDFSNVKDEMENAKKGDTILHLNYKGLKNLPPCLLSDICYRNLKTIYAKRNLLTCLPENLNRLLSLVELYLPSNNIKAIPEGICDLRKLESLNLCDNELTQLPADIGNLENLQKLQVSVNKLTSLPPSIGNLRRLKTLELMRNNLSVLPVSLSDCENLTTLLLDYNRLTGLPRHFQRLTSLSELSVCGNNLITLPQTFANTEHSSLQCLLVDKNPALHVLPLSLIHIDTGNFQSCRRSDPLGVLPGMVELVVPYKEMLVPIVMPPEIRSVNAPWDSVPSLLELGLRSSGALGKRFLDHKDYYTLLDSLPCTMKSLLLDPTALCQSCHQEVYVTALPVLVLDKSIFYLGFCCSIKCAVNICLMYSAGLGMDIVYPLCMPVI</sequence>
<dbReference type="STRING" id="6573.A0A210PRD5"/>
<dbReference type="Gene3D" id="3.80.10.10">
    <property type="entry name" value="Ribonuclease Inhibitor"/>
    <property type="match status" value="2"/>
</dbReference>
<keyword evidence="2" id="KW-0677">Repeat</keyword>
<dbReference type="SMART" id="SM00364">
    <property type="entry name" value="LRR_BAC"/>
    <property type="match status" value="6"/>
</dbReference>
<gene>
    <name evidence="3" type="ORF">KP79_PYT15130</name>
</gene>
<dbReference type="OrthoDB" id="2021138at2759"/>
<dbReference type="SMART" id="SM00369">
    <property type="entry name" value="LRR_TYP"/>
    <property type="match status" value="6"/>
</dbReference>
<dbReference type="Pfam" id="PF13855">
    <property type="entry name" value="LRR_8"/>
    <property type="match status" value="1"/>
</dbReference>
<dbReference type="SUPFAM" id="SSF52058">
    <property type="entry name" value="L domain-like"/>
    <property type="match status" value="1"/>
</dbReference>
<name>A0A210PRD5_MIZYE</name>
<evidence type="ECO:0000313" key="4">
    <source>
        <dbReference type="Proteomes" id="UP000242188"/>
    </source>
</evidence>
<organism evidence="3 4">
    <name type="scientific">Mizuhopecten yessoensis</name>
    <name type="common">Japanese scallop</name>
    <name type="synonym">Patinopecten yessoensis</name>
    <dbReference type="NCBI Taxonomy" id="6573"/>
    <lineage>
        <taxon>Eukaryota</taxon>
        <taxon>Metazoa</taxon>
        <taxon>Spiralia</taxon>
        <taxon>Lophotrochozoa</taxon>
        <taxon>Mollusca</taxon>
        <taxon>Bivalvia</taxon>
        <taxon>Autobranchia</taxon>
        <taxon>Pteriomorphia</taxon>
        <taxon>Pectinida</taxon>
        <taxon>Pectinoidea</taxon>
        <taxon>Pectinidae</taxon>
        <taxon>Mizuhopecten</taxon>
    </lineage>
</organism>
<dbReference type="EMBL" id="NEDP02005548">
    <property type="protein sequence ID" value="OWF39024.1"/>
    <property type="molecule type" value="Genomic_DNA"/>
</dbReference>
<dbReference type="InterPro" id="IPR050216">
    <property type="entry name" value="LRR_domain-containing"/>
</dbReference>
<dbReference type="Pfam" id="PF00560">
    <property type="entry name" value="LRR_1"/>
    <property type="match status" value="1"/>
</dbReference>
<reference evidence="3 4" key="1">
    <citation type="journal article" date="2017" name="Nat. Ecol. Evol.">
        <title>Scallop genome provides insights into evolution of bilaterian karyotype and development.</title>
        <authorList>
            <person name="Wang S."/>
            <person name="Zhang J."/>
            <person name="Jiao W."/>
            <person name="Li J."/>
            <person name="Xun X."/>
            <person name="Sun Y."/>
            <person name="Guo X."/>
            <person name="Huan P."/>
            <person name="Dong B."/>
            <person name="Zhang L."/>
            <person name="Hu X."/>
            <person name="Sun X."/>
            <person name="Wang J."/>
            <person name="Zhao C."/>
            <person name="Wang Y."/>
            <person name="Wang D."/>
            <person name="Huang X."/>
            <person name="Wang R."/>
            <person name="Lv J."/>
            <person name="Li Y."/>
            <person name="Zhang Z."/>
            <person name="Liu B."/>
            <person name="Lu W."/>
            <person name="Hui Y."/>
            <person name="Liang J."/>
            <person name="Zhou Z."/>
            <person name="Hou R."/>
            <person name="Li X."/>
            <person name="Liu Y."/>
            <person name="Li H."/>
            <person name="Ning X."/>
            <person name="Lin Y."/>
            <person name="Zhao L."/>
            <person name="Xing Q."/>
            <person name="Dou J."/>
            <person name="Li Y."/>
            <person name="Mao J."/>
            <person name="Guo H."/>
            <person name="Dou H."/>
            <person name="Li T."/>
            <person name="Mu C."/>
            <person name="Jiang W."/>
            <person name="Fu Q."/>
            <person name="Fu X."/>
            <person name="Miao Y."/>
            <person name="Liu J."/>
            <person name="Yu Q."/>
            <person name="Li R."/>
            <person name="Liao H."/>
            <person name="Li X."/>
            <person name="Kong Y."/>
            <person name="Jiang Z."/>
            <person name="Chourrout D."/>
            <person name="Li R."/>
            <person name="Bao Z."/>
        </authorList>
    </citation>
    <scope>NUCLEOTIDE SEQUENCE [LARGE SCALE GENOMIC DNA]</scope>
    <source>
        <strain evidence="3 4">PY_sf001</strain>
    </source>
</reference>
<dbReference type="InterPro" id="IPR001611">
    <property type="entry name" value="Leu-rich_rpt"/>
</dbReference>
<dbReference type="GO" id="GO:0005737">
    <property type="term" value="C:cytoplasm"/>
    <property type="evidence" value="ECO:0007669"/>
    <property type="project" value="TreeGrafter"/>
</dbReference>
<dbReference type="InterPro" id="IPR032675">
    <property type="entry name" value="LRR_dom_sf"/>
</dbReference>
<dbReference type="PANTHER" id="PTHR48051:SF12">
    <property type="entry name" value="LEUCINE-RICH REPEAT-CONTAINING PROTEIN 28"/>
    <property type="match status" value="1"/>
</dbReference>
<accession>A0A210PRD5</accession>
<dbReference type="AlphaFoldDB" id="A0A210PRD5"/>